<comment type="similarity">
    <text evidence="2">Belongs to the class-II pyridoxal-phosphate-dependent aminotransferase family. BioF subfamily.</text>
</comment>
<evidence type="ECO:0000256" key="2">
    <source>
        <dbReference type="ARBA" id="ARBA00010008"/>
    </source>
</evidence>
<dbReference type="Proteomes" id="UP000813444">
    <property type="component" value="Unassembled WGS sequence"/>
</dbReference>
<dbReference type="Pfam" id="PF00155">
    <property type="entry name" value="Aminotran_1_2"/>
    <property type="match status" value="1"/>
</dbReference>
<dbReference type="GO" id="GO:0030170">
    <property type="term" value="F:pyridoxal phosphate binding"/>
    <property type="evidence" value="ECO:0007669"/>
    <property type="project" value="InterPro"/>
</dbReference>
<evidence type="ECO:0000313" key="6">
    <source>
        <dbReference type="EMBL" id="KAH7329670.1"/>
    </source>
</evidence>
<dbReference type="InterPro" id="IPR004839">
    <property type="entry name" value="Aminotransferase_I/II_large"/>
</dbReference>
<keyword evidence="3" id="KW-0808">Transferase</keyword>
<protein>
    <submittedName>
        <fullName evidence="6">5-aminolevulinate synthase</fullName>
    </submittedName>
</protein>
<dbReference type="SUPFAM" id="SSF53383">
    <property type="entry name" value="PLP-dependent transferases"/>
    <property type="match status" value="1"/>
</dbReference>
<dbReference type="InterPro" id="IPR050087">
    <property type="entry name" value="AON_synthase_class-II"/>
</dbReference>
<keyword evidence="4" id="KW-0663">Pyridoxal phosphate</keyword>
<comment type="caution">
    <text evidence="6">The sequence shown here is derived from an EMBL/GenBank/DDBJ whole genome shotgun (WGS) entry which is preliminary data.</text>
</comment>
<reference evidence="6" key="1">
    <citation type="journal article" date="2021" name="Nat. Commun.">
        <title>Genetic determinants of endophytism in the Arabidopsis root mycobiome.</title>
        <authorList>
            <person name="Mesny F."/>
            <person name="Miyauchi S."/>
            <person name="Thiergart T."/>
            <person name="Pickel B."/>
            <person name="Atanasova L."/>
            <person name="Karlsson M."/>
            <person name="Huettel B."/>
            <person name="Barry K.W."/>
            <person name="Haridas S."/>
            <person name="Chen C."/>
            <person name="Bauer D."/>
            <person name="Andreopoulos W."/>
            <person name="Pangilinan J."/>
            <person name="LaButti K."/>
            <person name="Riley R."/>
            <person name="Lipzen A."/>
            <person name="Clum A."/>
            <person name="Drula E."/>
            <person name="Henrissat B."/>
            <person name="Kohler A."/>
            <person name="Grigoriev I.V."/>
            <person name="Martin F.M."/>
            <person name="Hacquard S."/>
        </authorList>
    </citation>
    <scope>NUCLEOTIDE SEQUENCE</scope>
    <source>
        <strain evidence="6">MPI-CAGE-CH-0235</strain>
    </source>
</reference>
<keyword evidence="7" id="KW-1185">Reference proteome</keyword>
<evidence type="ECO:0000256" key="4">
    <source>
        <dbReference type="ARBA" id="ARBA00022898"/>
    </source>
</evidence>
<accession>A0A8K0WXX0</accession>
<dbReference type="PANTHER" id="PTHR13693">
    <property type="entry name" value="CLASS II AMINOTRANSFERASE/8-AMINO-7-OXONONANOATE SYNTHASE"/>
    <property type="match status" value="1"/>
</dbReference>
<proteinExistence type="inferred from homology"/>
<dbReference type="InterPro" id="IPR015421">
    <property type="entry name" value="PyrdxlP-dep_Trfase_major"/>
</dbReference>
<organism evidence="6 7">
    <name type="scientific">Stachybotrys elegans</name>
    <dbReference type="NCBI Taxonomy" id="80388"/>
    <lineage>
        <taxon>Eukaryota</taxon>
        <taxon>Fungi</taxon>
        <taxon>Dikarya</taxon>
        <taxon>Ascomycota</taxon>
        <taxon>Pezizomycotina</taxon>
        <taxon>Sordariomycetes</taxon>
        <taxon>Hypocreomycetidae</taxon>
        <taxon>Hypocreales</taxon>
        <taxon>Stachybotryaceae</taxon>
        <taxon>Stachybotrys</taxon>
    </lineage>
</organism>
<dbReference type="GO" id="GO:0016740">
    <property type="term" value="F:transferase activity"/>
    <property type="evidence" value="ECO:0007669"/>
    <property type="project" value="UniProtKB-KW"/>
</dbReference>
<evidence type="ECO:0000256" key="1">
    <source>
        <dbReference type="ARBA" id="ARBA00001933"/>
    </source>
</evidence>
<dbReference type="InterPro" id="IPR015422">
    <property type="entry name" value="PyrdxlP-dep_Trfase_small"/>
</dbReference>
<gene>
    <name evidence="6" type="ORF">B0I35DRAFT_448676</name>
</gene>
<evidence type="ECO:0000259" key="5">
    <source>
        <dbReference type="Pfam" id="PF00155"/>
    </source>
</evidence>
<dbReference type="OrthoDB" id="2382073at2759"/>
<dbReference type="InterPro" id="IPR015424">
    <property type="entry name" value="PyrdxlP-dep_Trfase"/>
</dbReference>
<dbReference type="GO" id="GO:0009102">
    <property type="term" value="P:biotin biosynthetic process"/>
    <property type="evidence" value="ECO:0007669"/>
    <property type="project" value="TreeGrafter"/>
</dbReference>
<evidence type="ECO:0000256" key="3">
    <source>
        <dbReference type="ARBA" id="ARBA00022679"/>
    </source>
</evidence>
<dbReference type="EMBL" id="JAGPNK010000001">
    <property type="protein sequence ID" value="KAH7329670.1"/>
    <property type="molecule type" value="Genomic_DNA"/>
</dbReference>
<feature type="domain" description="Aminotransferase class I/classII large" evidence="5">
    <location>
        <begin position="54"/>
        <end position="430"/>
    </location>
</feature>
<dbReference type="Gene3D" id="3.40.640.10">
    <property type="entry name" value="Type I PLP-dependent aspartate aminotransferase-like (Major domain)"/>
    <property type="match status" value="1"/>
</dbReference>
<comment type="cofactor">
    <cofactor evidence="1">
        <name>pyridoxal 5'-phosphate</name>
        <dbReference type="ChEBI" id="CHEBI:597326"/>
    </cofactor>
</comment>
<dbReference type="Gene3D" id="3.90.1150.10">
    <property type="entry name" value="Aspartate Aminotransferase, domain 1"/>
    <property type="match status" value="1"/>
</dbReference>
<name>A0A8K0WXX0_9HYPO</name>
<evidence type="ECO:0000313" key="7">
    <source>
        <dbReference type="Proteomes" id="UP000813444"/>
    </source>
</evidence>
<sequence>MDSRIASQRVERSSTRSLPIFYRNLEESLDERRASHIFNHVVQNGWQTSSAVDFCSGNILSIGSSNDRRVAFLAELDQNANLGTGSSGVRLMDGNYSYLEHTEREIAEHHGAEAGLLLASAWEANVAVWSAVPRPGDVIIHDTLVHASSYEGFKQSMAMEVVEFAHNDVDDFRRALHQVWETQPLVRQGKRSILVALEGVYSMDGDVCPLQDLVDVARDMPGIDGDIPNGNIQFVVDEAHSVGVLGPQGSGLVCELGLEKDVAIVVHSYGKALGAIGSVVLGSKTIKGILTNFGKSFVYTTSPSFPLVAAIRSGYALLKKGSAEQGQNRIQLLSKLFYELLTSHPLWDLARDKGILSVPLADGWEHRPFLTHIVAISSPQYSVWWMYFHLAAASFCVFPVEYPTVPIGKSRLRLIIHAHNTEDHVRGFISSLFGWVQEMLSIEQGETQADVPKAAGDVYRWMRQEGLTGFGMP</sequence>
<dbReference type="AlphaFoldDB" id="A0A8K0WXX0"/>
<dbReference type="PANTHER" id="PTHR13693:SF77">
    <property type="entry name" value="8-AMINO-7-OXONONANOATE SYNTHASE"/>
    <property type="match status" value="1"/>
</dbReference>